<dbReference type="PANTHER" id="PTHR13710">
    <property type="entry name" value="DNA HELICASE RECQ FAMILY MEMBER"/>
    <property type="match status" value="1"/>
</dbReference>
<dbReference type="GO" id="GO:0043138">
    <property type="term" value="F:3'-5' DNA helicase activity"/>
    <property type="evidence" value="ECO:0007669"/>
    <property type="project" value="UniProtKB-EC"/>
</dbReference>
<dbReference type="GO" id="GO:0009378">
    <property type="term" value="F:four-way junction helicase activity"/>
    <property type="evidence" value="ECO:0007669"/>
    <property type="project" value="TreeGrafter"/>
</dbReference>
<dbReference type="GO" id="GO:0005737">
    <property type="term" value="C:cytoplasm"/>
    <property type="evidence" value="ECO:0007669"/>
    <property type="project" value="TreeGrafter"/>
</dbReference>
<dbReference type="Pfam" id="PF00271">
    <property type="entry name" value="Helicase_C"/>
    <property type="match status" value="1"/>
</dbReference>
<dbReference type="Gene3D" id="3.40.50.300">
    <property type="entry name" value="P-loop containing nucleotide triphosphate hydrolases"/>
    <property type="match status" value="2"/>
</dbReference>
<protein>
    <recommendedName>
        <fullName evidence="3">DNA 3'-5' helicase</fullName>
        <ecNumber evidence="3">5.6.2.4</ecNumber>
    </recommendedName>
</protein>
<dbReference type="InterPro" id="IPR014001">
    <property type="entry name" value="Helicase_ATP-bd"/>
</dbReference>
<dbReference type="SMART" id="SM00490">
    <property type="entry name" value="HELICc"/>
    <property type="match status" value="1"/>
</dbReference>
<dbReference type="GO" id="GO:0000724">
    <property type="term" value="P:double-strand break repair via homologous recombination"/>
    <property type="evidence" value="ECO:0007669"/>
    <property type="project" value="TreeGrafter"/>
</dbReference>
<dbReference type="EC" id="5.6.2.4" evidence="3"/>
<comment type="similarity">
    <text evidence="1">Belongs to the helicase family. RecQ subfamily.</text>
</comment>
<evidence type="ECO:0000259" key="5">
    <source>
        <dbReference type="PROSITE" id="PS51194"/>
    </source>
</evidence>
<evidence type="ECO:0000256" key="2">
    <source>
        <dbReference type="ARBA" id="ARBA00034617"/>
    </source>
</evidence>
<keyword evidence="7" id="KW-1185">Reference proteome</keyword>
<gene>
    <name evidence="6" type="primary">blm_2</name>
    <name evidence="6" type="ORF">LARI1_G009643</name>
</gene>
<dbReference type="SUPFAM" id="SSF52540">
    <property type="entry name" value="P-loop containing nucleoside triphosphate hydrolases"/>
    <property type="match status" value="1"/>
</dbReference>
<dbReference type="PROSITE" id="PS51192">
    <property type="entry name" value="HELICASE_ATP_BIND_1"/>
    <property type="match status" value="1"/>
</dbReference>
<dbReference type="InterPro" id="IPR001650">
    <property type="entry name" value="Helicase_C-like"/>
</dbReference>
<reference evidence="6 7" key="1">
    <citation type="submission" date="2018-05" db="EMBL/GenBank/DDBJ databases">
        <title>Whole genome sequencing for identification of molecular markers to develop diagnostic detection tools for the regulated plant pathogen Lachnellula willkommii.</title>
        <authorList>
            <person name="Giroux E."/>
            <person name="Bilodeau G."/>
        </authorList>
    </citation>
    <scope>NUCLEOTIDE SEQUENCE [LARGE SCALE GENOMIC DNA]</scope>
    <source>
        <strain evidence="6 7">CBS 203.66</strain>
    </source>
</reference>
<comment type="catalytic activity">
    <reaction evidence="2">
        <text>Couples ATP hydrolysis with the unwinding of duplex DNA by translocating in the 3'-5' direction.</text>
        <dbReference type="EC" id="5.6.2.4"/>
    </reaction>
</comment>
<name>A0A8T9B1T9_9HELO</name>
<dbReference type="AlphaFoldDB" id="A0A8T9B1T9"/>
<dbReference type="PROSITE" id="PS51194">
    <property type="entry name" value="HELICASE_CTER"/>
    <property type="match status" value="1"/>
</dbReference>
<comment type="caution">
    <text evidence="6">The sequence shown here is derived from an EMBL/GenBank/DDBJ whole genome shotgun (WGS) entry which is preliminary data.</text>
</comment>
<feature type="non-terminal residue" evidence="6">
    <location>
        <position position="377"/>
    </location>
</feature>
<evidence type="ECO:0000313" key="6">
    <source>
        <dbReference type="EMBL" id="TVY12483.1"/>
    </source>
</evidence>
<dbReference type="PANTHER" id="PTHR13710:SF154">
    <property type="entry name" value="RECQ HELICASE, PUTATIVE (AFU_ORTHOLOGUE AFUA_6G14720)-RELATED"/>
    <property type="match status" value="1"/>
</dbReference>
<dbReference type="Proteomes" id="UP000469559">
    <property type="component" value="Unassembled WGS sequence"/>
</dbReference>
<feature type="domain" description="Helicase ATP-binding" evidence="4">
    <location>
        <begin position="1"/>
        <end position="135"/>
    </location>
</feature>
<evidence type="ECO:0000313" key="7">
    <source>
        <dbReference type="Proteomes" id="UP000469559"/>
    </source>
</evidence>
<dbReference type="GO" id="GO:0005694">
    <property type="term" value="C:chromosome"/>
    <property type="evidence" value="ECO:0007669"/>
    <property type="project" value="TreeGrafter"/>
</dbReference>
<accession>A0A8T9B1T9</accession>
<feature type="domain" description="Helicase C-terminal" evidence="5">
    <location>
        <begin position="172"/>
        <end position="309"/>
    </location>
</feature>
<evidence type="ECO:0000259" key="4">
    <source>
        <dbReference type="PROSITE" id="PS51192"/>
    </source>
</evidence>
<proteinExistence type="inferred from homology"/>
<evidence type="ECO:0000256" key="3">
    <source>
        <dbReference type="ARBA" id="ARBA00034808"/>
    </source>
</evidence>
<evidence type="ECO:0000256" key="1">
    <source>
        <dbReference type="ARBA" id="ARBA00005446"/>
    </source>
</evidence>
<dbReference type="InterPro" id="IPR027417">
    <property type="entry name" value="P-loop_NTPase"/>
</dbReference>
<sequence length="377" mass="42224">MVGASVADARTTILVLPMVILRGDMLRRCHLIGIQPLIWSVDIKQSASLVLVSVEAVCTDTFLDYARGLVSRQKLDRIVIDEGHLTITTSDYRPCMAQLGWYIRQIRTQIVWLTATLPPVMQEQFIEHNKLVKPRVIRESTNRSNIKYMVSRETGPGTLIEKAANLVRAYWPREEIFDHAQDKIILYCQTRDEVALLANTLGCPSYTSKSGSDEEKAAILSKWLSNPDQPAIAATSALGIGFDYPHVRWVVHVNAPDEVSAFSQESGRAGRDGGKASSIVMLSATWKPQLDQPLSPDREAMQLYLTQQYCSRGVLSQFLDAQPDWRWCMAGEEVCQVCGDPHTEARPQDLTFALETPAGMVFTGPEEVLRQDYARDQ</sequence>
<dbReference type="OrthoDB" id="3438035at2759"/>
<dbReference type="EMBL" id="QGMF01002336">
    <property type="protein sequence ID" value="TVY12483.1"/>
    <property type="molecule type" value="Genomic_DNA"/>
</dbReference>
<organism evidence="6 7">
    <name type="scientific">Lachnellula arida</name>
    <dbReference type="NCBI Taxonomy" id="1316785"/>
    <lineage>
        <taxon>Eukaryota</taxon>
        <taxon>Fungi</taxon>
        <taxon>Dikarya</taxon>
        <taxon>Ascomycota</taxon>
        <taxon>Pezizomycotina</taxon>
        <taxon>Leotiomycetes</taxon>
        <taxon>Helotiales</taxon>
        <taxon>Lachnaceae</taxon>
        <taxon>Lachnellula</taxon>
    </lineage>
</organism>